<dbReference type="SMART" id="SM00448">
    <property type="entry name" value="REC"/>
    <property type="match status" value="1"/>
</dbReference>
<evidence type="ECO:0000259" key="4">
    <source>
        <dbReference type="PROSITE" id="PS50930"/>
    </source>
</evidence>
<keyword evidence="6" id="KW-1185">Reference proteome</keyword>
<dbReference type="PROSITE" id="PS50110">
    <property type="entry name" value="RESPONSE_REGULATORY"/>
    <property type="match status" value="1"/>
</dbReference>
<evidence type="ECO:0000256" key="2">
    <source>
        <dbReference type="PROSITE-ProRule" id="PRU00169"/>
    </source>
</evidence>
<dbReference type="SUPFAM" id="SSF52172">
    <property type="entry name" value="CheY-like"/>
    <property type="match status" value="1"/>
</dbReference>
<dbReference type="SMART" id="SM00850">
    <property type="entry name" value="LytTR"/>
    <property type="match status" value="1"/>
</dbReference>
<dbReference type="GO" id="GO:0003677">
    <property type="term" value="F:DNA binding"/>
    <property type="evidence" value="ECO:0007669"/>
    <property type="project" value="UniProtKB-KW"/>
</dbReference>
<evidence type="ECO:0000313" key="6">
    <source>
        <dbReference type="Proteomes" id="UP000275281"/>
    </source>
</evidence>
<dbReference type="AlphaFoldDB" id="A0A3N5Y656"/>
<evidence type="ECO:0000256" key="1">
    <source>
        <dbReference type="ARBA" id="ARBA00023012"/>
    </source>
</evidence>
<dbReference type="InterPro" id="IPR046947">
    <property type="entry name" value="LytR-like"/>
</dbReference>
<protein>
    <submittedName>
        <fullName evidence="5">DNA-binding response regulator</fullName>
    </submittedName>
</protein>
<gene>
    <name evidence="5" type="ORF">DRW07_13640</name>
</gene>
<keyword evidence="2" id="KW-0597">Phosphoprotein</keyword>
<dbReference type="RefSeq" id="WP_124028480.1">
    <property type="nucleotide sequence ID" value="NZ_JBHRSN010000007.1"/>
</dbReference>
<dbReference type="InterPro" id="IPR001789">
    <property type="entry name" value="Sig_transdc_resp-reg_receiver"/>
</dbReference>
<dbReference type="OrthoDB" id="9781059at2"/>
<evidence type="ECO:0000259" key="3">
    <source>
        <dbReference type="PROSITE" id="PS50110"/>
    </source>
</evidence>
<organism evidence="5 6">
    <name type="scientific">Alteromonas sediminis</name>
    <dbReference type="NCBI Taxonomy" id="2259342"/>
    <lineage>
        <taxon>Bacteria</taxon>
        <taxon>Pseudomonadati</taxon>
        <taxon>Pseudomonadota</taxon>
        <taxon>Gammaproteobacteria</taxon>
        <taxon>Alteromonadales</taxon>
        <taxon>Alteromonadaceae</taxon>
        <taxon>Alteromonas/Salinimonas group</taxon>
        <taxon>Alteromonas</taxon>
    </lineage>
</organism>
<dbReference type="PROSITE" id="PS50930">
    <property type="entry name" value="HTH_LYTTR"/>
    <property type="match status" value="1"/>
</dbReference>
<proteinExistence type="predicted"/>
<keyword evidence="5" id="KW-0238">DNA-binding</keyword>
<dbReference type="GO" id="GO:0000156">
    <property type="term" value="F:phosphorelay response regulator activity"/>
    <property type="evidence" value="ECO:0007669"/>
    <property type="project" value="InterPro"/>
</dbReference>
<dbReference type="Gene3D" id="2.40.50.1020">
    <property type="entry name" value="LytTr DNA-binding domain"/>
    <property type="match status" value="1"/>
</dbReference>
<dbReference type="Pfam" id="PF04397">
    <property type="entry name" value="LytTR"/>
    <property type="match status" value="1"/>
</dbReference>
<dbReference type="Pfam" id="PF00072">
    <property type="entry name" value="Response_reg"/>
    <property type="match status" value="1"/>
</dbReference>
<evidence type="ECO:0000313" key="5">
    <source>
        <dbReference type="EMBL" id="RPJ65849.1"/>
    </source>
</evidence>
<reference evidence="5 6" key="1">
    <citation type="submission" date="2018-11" db="EMBL/GenBank/DDBJ databases">
        <authorList>
            <person name="Ye M.-Q."/>
            <person name="Du Z.-J."/>
        </authorList>
    </citation>
    <scope>NUCLEOTIDE SEQUENCE [LARGE SCALE GENOMIC DNA]</scope>
    <source>
        <strain evidence="5 6">U0105</strain>
    </source>
</reference>
<dbReference type="InterPro" id="IPR007492">
    <property type="entry name" value="LytTR_DNA-bd_dom"/>
</dbReference>
<feature type="domain" description="Response regulatory" evidence="3">
    <location>
        <begin position="2"/>
        <end position="116"/>
    </location>
</feature>
<dbReference type="PANTHER" id="PTHR37299:SF1">
    <property type="entry name" value="STAGE 0 SPORULATION PROTEIN A HOMOLOG"/>
    <property type="match status" value="1"/>
</dbReference>
<comment type="caution">
    <text evidence="5">The sequence shown here is derived from an EMBL/GenBank/DDBJ whole genome shotgun (WGS) entry which is preliminary data.</text>
</comment>
<dbReference type="EMBL" id="RPOK01000004">
    <property type="protein sequence ID" value="RPJ65849.1"/>
    <property type="molecule type" value="Genomic_DNA"/>
</dbReference>
<keyword evidence="1" id="KW-0902">Two-component regulatory system</keyword>
<name>A0A3N5Y656_9ALTE</name>
<feature type="domain" description="HTH LytTR-type" evidence="4">
    <location>
        <begin position="127"/>
        <end position="231"/>
    </location>
</feature>
<dbReference type="PANTHER" id="PTHR37299">
    <property type="entry name" value="TRANSCRIPTIONAL REGULATOR-RELATED"/>
    <property type="match status" value="1"/>
</dbReference>
<accession>A0A3N5Y656</accession>
<feature type="modified residue" description="4-aspartylphosphate" evidence="2">
    <location>
        <position position="55"/>
    </location>
</feature>
<dbReference type="Proteomes" id="UP000275281">
    <property type="component" value="Unassembled WGS sequence"/>
</dbReference>
<sequence>MKVLMIEDEFMVAKRLRRFIESAIGKELQQLTHLDNLDDAQAFVSDNSIDVLFLDLNLHGNDGFLLLQEQLSKSFHTIVVSANTDRAIEAFEFGVLDFIGKPFTQERINQAVARLTEQNPNAQCKFLSYKKLGQIQLLPVEDVLYLRASGHYCDVITRCGETVVHDKNIDRLLTLLGTNFVRIHRSYAVRLDAIASICAAEGSKYSLQLKDSTELPIGRTRVKKLKAQIGVQC</sequence>
<dbReference type="Gene3D" id="3.40.50.2300">
    <property type="match status" value="1"/>
</dbReference>
<dbReference type="InterPro" id="IPR011006">
    <property type="entry name" value="CheY-like_superfamily"/>
</dbReference>